<keyword evidence="6" id="KW-1185">Reference proteome</keyword>
<accession>A0A1H2LBA2</accession>
<keyword evidence="2" id="KW-0479">Metal-binding</keyword>
<dbReference type="RefSeq" id="WP_046771530.1">
    <property type="nucleotide sequence ID" value="NZ_LBMC01000044.1"/>
</dbReference>
<dbReference type="Pfam" id="PF00884">
    <property type="entry name" value="Sulfatase"/>
    <property type="match status" value="1"/>
</dbReference>
<dbReference type="PROSITE" id="PS00149">
    <property type="entry name" value="SULFATASE_2"/>
    <property type="match status" value="1"/>
</dbReference>
<dbReference type="OrthoDB" id="9777306at2"/>
<reference evidence="6" key="1">
    <citation type="submission" date="2016-10" db="EMBL/GenBank/DDBJ databases">
        <authorList>
            <person name="Varghese N."/>
            <person name="Submissions S."/>
        </authorList>
    </citation>
    <scope>NUCLEOTIDE SEQUENCE [LARGE SCALE GENOMIC DNA]</scope>
    <source>
        <strain evidence="6">DSM 45079</strain>
    </source>
</reference>
<sequence>MTVRPNVLVIQADQFRWDCMGAAGHPDVETPALDALAGDGVLHTEAFCALPVCTPSRYSLLSGQAVHQHGGWTNRSTLAPGIDTFPRALRRAGYRTAAVGKMHFTPTYLDVGYDRLVLAEQHGPGRYDDDYHRDLRAAGLAPVVDLLDQEESLRASAGPAYWTTYGTGRSDLPEEWHSTTWIGERARRELDAWTGGGGQLLHVSFVKPHHPFDPPAPWDERYDPAALTVLPGWAEAIPEQDRPYANEYFGYDGLTEAALRTAMAHYYATITQLDHHVGLLLDGLRERGLYDDTLVVFTSDHGEYLGFHHLLLKNGPMYDPLVKVPLVVKYPGTRAARRDTSLVSLIDVAPTVLAAAGVAPSEPLPGRDLADPASSRRCVFAENRRGPAAFMARTATHKLLAYDDGALDAFYDLAADPYELDNRIADPACTRLAGELRGALADWVMYDTPTPVHLDEHAPAVDAANVPSPDPARRAEHRDWFAARAAEAAAHPDFAPWRG</sequence>
<dbReference type="SUPFAM" id="SSF53649">
    <property type="entry name" value="Alkaline phosphatase-like"/>
    <property type="match status" value="1"/>
</dbReference>
<dbReference type="InterPro" id="IPR000917">
    <property type="entry name" value="Sulfatase_N"/>
</dbReference>
<evidence type="ECO:0000256" key="1">
    <source>
        <dbReference type="ARBA" id="ARBA00008779"/>
    </source>
</evidence>
<organism evidence="5 6">
    <name type="scientific">Jiangella alkaliphila</name>
    <dbReference type="NCBI Taxonomy" id="419479"/>
    <lineage>
        <taxon>Bacteria</taxon>
        <taxon>Bacillati</taxon>
        <taxon>Actinomycetota</taxon>
        <taxon>Actinomycetes</taxon>
        <taxon>Jiangellales</taxon>
        <taxon>Jiangellaceae</taxon>
        <taxon>Jiangella</taxon>
    </lineage>
</organism>
<evidence type="ECO:0000259" key="4">
    <source>
        <dbReference type="Pfam" id="PF00884"/>
    </source>
</evidence>
<dbReference type="InterPro" id="IPR017850">
    <property type="entry name" value="Alkaline_phosphatase_core_sf"/>
</dbReference>
<dbReference type="GO" id="GO:0005737">
    <property type="term" value="C:cytoplasm"/>
    <property type="evidence" value="ECO:0007669"/>
    <property type="project" value="TreeGrafter"/>
</dbReference>
<dbReference type="STRING" id="419479.SAMN04488563_5703"/>
<dbReference type="AlphaFoldDB" id="A0A1H2LBA2"/>
<comment type="similarity">
    <text evidence="1">Belongs to the sulfatase family.</text>
</comment>
<name>A0A1H2LBA2_9ACTN</name>
<gene>
    <name evidence="5" type="ORF">SAMN04488563_5703</name>
</gene>
<dbReference type="InterPro" id="IPR024607">
    <property type="entry name" value="Sulfatase_CS"/>
</dbReference>
<dbReference type="EMBL" id="LT629791">
    <property type="protein sequence ID" value="SDU78082.1"/>
    <property type="molecule type" value="Genomic_DNA"/>
</dbReference>
<evidence type="ECO:0000256" key="3">
    <source>
        <dbReference type="ARBA" id="ARBA00022801"/>
    </source>
</evidence>
<keyword evidence="3" id="KW-0378">Hydrolase</keyword>
<dbReference type="Proteomes" id="UP000182977">
    <property type="component" value="Chromosome I"/>
</dbReference>
<dbReference type="PANTHER" id="PTHR45953">
    <property type="entry name" value="IDURONATE 2-SULFATASE"/>
    <property type="match status" value="1"/>
</dbReference>
<evidence type="ECO:0000256" key="2">
    <source>
        <dbReference type="ARBA" id="ARBA00022723"/>
    </source>
</evidence>
<evidence type="ECO:0000313" key="5">
    <source>
        <dbReference type="EMBL" id="SDU78082.1"/>
    </source>
</evidence>
<dbReference type="Gene3D" id="3.40.720.10">
    <property type="entry name" value="Alkaline Phosphatase, subunit A"/>
    <property type="match status" value="1"/>
</dbReference>
<feature type="domain" description="Sulfatase N-terminal" evidence="4">
    <location>
        <begin position="5"/>
        <end position="358"/>
    </location>
</feature>
<dbReference type="GO" id="GO:0008484">
    <property type="term" value="F:sulfuric ester hydrolase activity"/>
    <property type="evidence" value="ECO:0007669"/>
    <property type="project" value="TreeGrafter"/>
</dbReference>
<dbReference type="PANTHER" id="PTHR45953:SF1">
    <property type="entry name" value="IDURONATE 2-SULFATASE"/>
    <property type="match status" value="1"/>
</dbReference>
<protein>
    <submittedName>
        <fullName evidence="5">Arylsulfatase A</fullName>
    </submittedName>
</protein>
<proteinExistence type="inferred from homology"/>
<evidence type="ECO:0000313" key="6">
    <source>
        <dbReference type="Proteomes" id="UP000182977"/>
    </source>
</evidence>
<dbReference type="GO" id="GO:0046872">
    <property type="term" value="F:metal ion binding"/>
    <property type="evidence" value="ECO:0007669"/>
    <property type="project" value="UniProtKB-KW"/>
</dbReference>